<dbReference type="RefSeq" id="WP_204605414.1">
    <property type="nucleotide sequence ID" value="NZ_JBHSED010000007.1"/>
</dbReference>
<keyword evidence="1" id="KW-0732">Signal</keyword>
<dbReference type="Gene3D" id="1.25.40.10">
    <property type="entry name" value="Tetratricopeptide repeat domain"/>
    <property type="match status" value="1"/>
</dbReference>
<comment type="caution">
    <text evidence="2">The sequence shown here is derived from an EMBL/GenBank/DDBJ whole genome shotgun (WGS) entry which is preliminary data.</text>
</comment>
<accession>A0ABV8S899</accession>
<sequence>MKKWQKWLMAALLAFFVFEGSQPSASAAAAEASSPAFEPVNLGQLKDGQQLFSKIGKFTTDALEMYEEDAAAVTVESFYEVDLGNYPKGYTRQFIAFLFNYEWIELVLIATNEDASKITLLDRAATSEDGDMFINTAKLEFSTTGNQIDVWSQAPFSAFTSYVLLEWSGSRFYVVSHEYDDPTEAFYEEKQRLLKAKDVPGLIELYSDDYPMYPGAYEKHYTLASPTLKLAHQKALQMQKSSLKTAIEYLEFGLTQYADTYYGTSDYSKGKLTKTDIYNPDAAYADSQLSVSVYAGILNDYGYFLSLNGQNSKAKLVLANVIKLVPSRTVAYLNIADVEWALGQRTAAKSHYKQYWKLLGSKASTVVPKRVKERMNAK</sequence>
<dbReference type="EMBL" id="JBHSED010000007">
    <property type="protein sequence ID" value="MFC4303057.1"/>
    <property type="molecule type" value="Genomic_DNA"/>
</dbReference>
<gene>
    <name evidence="2" type="ORF">ACFO1S_06305</name>
</gene>
<organism evidence="2 3">
    <name type="scientific">Cohnella boryungensis</name>
    <dbReference type="NCBI Taxonomy" id="768479"/>
    <lineage>
        <taxon>Bacteria</taxon>
        <taxon>Bacillati</taxon>
        <taxon>Bacillota</taxon>
        <taxon>Bacilli</taxon>
        <taxon>Bacillales</taxon>
        <taxon>Paenibacillaceae</taxon>
        <taxon>Cohnella</taxon>
    </lineage>
</organism>
<reference evidence="3" key="1">
    <citation type="journal article" date="2019" name="Int. J. Syst. Evol. Microbiol.">
        <title>The Global Catalogue of Microorganisms (GCM) 10K type strain sequencing project: providing services to taxonomists for standard genome sequencing and annotation.</title>
        <authorList>
            <consortium name="The Broad Institute Genomics Platform"/>
            <consortium name="The Broad Institute Genome Sequencing Center for Infectious Disease"/>
            <person name="Wu L."/>
            <person name="Ma J."/>
        </authorList>
    </citation>
    <scope>NUCLEOTIDE SEQUENCE [LARGE SCALE GENOMIC DNA]</scope>
    <source>
        <strain evidence="3">CGMCC 4.1641</strain>
    </source>
</reference>
<dbReference type="SUPFAM" id="SSF48452">
    <property type="entry name" value="TPR-like"/>
    <property type="match status" value="1"/>
</dbReference>
<dbReference type="Proteomes" id="UP001595755">
    <property type="component" value="Unassembled WGS sequence"/>
</dbReference>
<keyword evidence="3" id="KW-1185">Reference proteome</keyword>
<name>A0ABV8S899_9BACL</name>
<protein>
    <submittedName>
        <fullName evidence="2">Tetratricopeptide repeat protein</fullName>
    </submittedName>
</protein>
<evidence type="ECO:0000313" key="3">
    <source>
        <dbReference type="Proteomes" id="UP001595755"/>
    </source>
</evidence>
<dbReference type="InterPro" id="IPR011990">
    <property type="entry name" value="TPR-like_helical_dom_sf"/>
</dbReference>
<feature type="signal peptide" evidence="1">
    <location>
        <begin position="1"/>
        <end position="27"/>
    </location>
</feature>
<proteinExistence type="predicted"/>
<evidence type="ECO:0000313" key="2">
    <source>
        <dbReference type="EMBL" id="MFC4303057.1"/>
    </source>
</evidence>
<evidence type="ECO:0000256" key="1">
    <source>
        <dbReference type="SAM" id="SignalP"/>
    </source>
</evidence>
<feature type="chain" id="PRO_5046910203" evidence="1">
    <location>
        <begin position="28"/>
        <end position="378"/>
    </location>
</feature>